<dbReference type="EMBL" id="FMJC01000002">
    <property type="protein sequence ID" value="SCM72958.1"/>
    <property type="molecule type" value="Genomic_DNA"/>
</dbReference>
<proteinExistence type="predicted"/>
<sequence length="94" mass="10646">MIGQKNCADADVATVCSRSFRDALRRKASEHLPLEVLLISKLICSRQCRHEMNFLSYLKERASYAGSVLCWYSPGIKGEIRRGNDWKGARDKAV</sequence>
<name>A0A212L601_9BACT</name>
<accession>A0A212L601</accession>
<dbReference type="AlphaFoldDB" id="A0A212L601"/>
<reference evidence="1" key="1">
    <citation type="submission" date="2016-08" db="EMBL/GenBank/DDBJ databases">
        <authorList>
            <person name="Seilhamer J.J."/>
        </authorList>
    </citation>
    <scope>NUCLEOTIDE SEQUENCE</scope>
    <source>
        <strain evidence="1">86-1</strain>
    </source>
</reference>
<protein>
    <submittedName>
        <fullName evidence="1">Uncharacterized protein</fullName>
    </submittedName>
</protein>
<evidence type="ECO:0000313" key="1">
    <source>
        <dbReference type="EMBL" id="SCM72958.1"/>
    </source>
</evidence>
<gene>
    <name evidence="1" type="ORF">KL86DES1_20943</name>
</gene>
<organism evidence="1">
    <name type="scientific">uncultured Desulfovibrio sp</name>
    <dbReference type="NCBI Taxonomy" id="167968"/>
    <lineage>
        <taxon>Bacteria</taxon>
        <taxon>Pseudomonadati</taxon>
        <taxon>Thermodesulfobacteriota</taxon>
        <taxon>Desulfovibrionia</taxon>
        <taxon>Desulfovibrionales</taxon>
        <taxon>Desulfovibrionaceae</taxon>
        <taxon>Desulfovibrio</taxon>
        <taxon>environmental samples</taxon>
    </lineage>
</organism>